<reference evidence="3" key="2">
    <citation type="submission" date="2012-08" db="EMBL/GenBank/DDBJ databases">
        <title>Finished genome of Desulfosporosinus meridiei DSM 13257.</title>
        <authorList>
            <person name="Huntemann M."/>
            <person name="Wei C.-L."/>
            <person name="Han J."/>
            <person name="Detter J.C."/>
            <person name="Han C."/>
            <person name="Davenport K."/>
            <person name="Daligault H."/>
            <person name="Erkkila T."/>
            <person name="Gu W."/>
            <person name="Munk A.C.C."/>
            <person name="Teshima H."/>
            <person name="Xu Y."/>
            <person name="Chain P."/>
            <person name="Tapia R."/>
            <person name="Chen A."/>
            <person name="Krypides N."/>
            <person name="Mavromatis K."/>
            <person name="Markowitz V."/>
            <person name="Szeto E."/>
            <person name="Ivanova N."/>
            <person name="Mikhailova N."/>
            <person name="Ovchinnikova G."/>
            <person name="Pagani I."/>
            <person name="Pati A."/>
            <person name="Goodwin L."/>
            <person name="Peters L."/>
            <person name="Pitluck S."/>
            <person name="Woyke T."/>
            <person name="Pester M."/>
            <person name="Spring S."/>
            <person name="Ollivier B."/>
            <person name="Rattei T."/>
            <person name="Klenk H.-P."/>
            <person name="Wagner M."/>
            <person name="Loy A."/>
        </authorList>
    </citation>
    <scope>NUCLEOTIDE SEQUENCE [LARGE SCALE GENOMIC DNA]</scope>
    <source>
        <strain evidence="3">ATCC BAA-275 / DSM 13257 / NCIMB 13706 / S10</strain>
    </source>
</reference>
<protein>
    <recommendedName>
        <fullName evidence="4">ABC-2 family transporter protein</fullName>
    </recommendedName>
</protein>
<dbReference type="OrthoDB" id="1696644at2"/>
<evidence type="ECO:0008006" key="4">
    <source>
        <dbReference type="Google" id="ProtNLM"/>
    </source>
</evidence>
<dbReference type="HOGENOM" id="CLU_107505_0_0_9"/>
<reference evidence="2 3" key="1">
    <citation type="journal article" date="2012" name="J. Bacteriol.">
        <title>Complete genome sequences of Desulfosporosinus orientis DSM765T, Desulfosporosinus youngiae DSM17734T, Desulfosporosinus meridiei DSM13257T, and Desulfosporosinus acidiphilus DSM22704T.</title>
        <authorList>
            <person name="Pester M."/>
            <person name="Brambilla E."/>
            <person name="Alazard D."/>
            <person name="Rattei T."/>
            <person name="Weinmaier T."/>
            <person name="Han J."/>
            <person name="Lucas S."/>
            <person name="Lapidus A."/>
            <person name="Cheng J.F."/>
            <person name="Goodwin L."/>
            <person name="Pitluck S."/>
            <person name="Peters L."/>
            <person name="Ovchinnikova G."/>
            <person name="Teshima H."/>
            <person name="Detter J.C."/>
            <person name="Han C.S."/>
            <person name="Tapia R."/>
            <person name="Land M.L."/>
            <person name="Hauser L."/>
            <person name="Kyrpides N.C."/>
            <person name="Ivanova N.N."/>
            <person name="Pagani I."/>
            <person name="Huntmann M."/>
            <person name="Wei C.L."/>
            <person name="Davenport K.W."/>
            <person name="Daligault H."/>
            <person name="Chain P.S."/>
            <person name="Chen A."/>
            <person name="Mavromatis K."/>
            <person name="Markowitz V."/>
            <person name="Szeto E."/>
            <person name="Mikhailova N."/>
            <person name="Pati A."/>
            <person name="Wagner M."/>
            <person name="Woyke T."/>
            <person name="Ollivier B."/>
            <person name="Klenk H.P."/>
            <person name="Spring S."/>
            <person name="Loy A."/>
        </authorList>
    </citation>
    <scope>NUCLEOTIDE SEQUENCE [LARGE SCALE GENOMIC DNA]</scope>
    <source>
        <strain evidence="3">ATCC BAA-275 / DSM 13257 / NCIMB 13706 / S10</strain>
    </source>
</reference>
<dbReference type="InterPro" id="IPR025699">
    <property type="entry name" value="ABC2_memb-like"/>
</dbReference>
<keyword evidence="3" id="KW-1185">Reference proteome</keyword>
<feature type="transmembrane region" description="Helical" evidence="1">
    <location>
        <begin position="193"/>
        <end position="212"/>
    </location>
</feature>
<evidence type="ECO:0000313" key="3">
    <source>
        <dbReference type="Proteomes" id="UP000005262"/>
    </source>
</evidence>
<gene>
    <name evidence="2" type="ordered locus">Desmer_1349</name>
</gene>
<dbReference type="RefSeq" id="WP_014902275.1">
    <property type="nucleotide sequence ID" value="NC_018515.1"/>
</dbReference>
<dbReference type="Pfam" id="PF13346">
    <property type="entry name" value="ABC2_membrane_5"/>
    <property type="match status" value="1"/>
</dbReference>
<evidence type="ECO:0000313" key="2">
    <source>
        <dbReference type="EMBL" id="AFQ43356.1"/>
    </source>
</evidence>
<proteinExistence type="predicted"/>
<keyword evidence="1" id="KW-0472">Membrane</keyword>
<feature type="transmembrane region" description="Helical" evidence="1">
    <location>
        <begin position="156"/>
        <end position="173"/>
    </location>
</feature>
<dbReference type="EMBL" id="CP003629">
    <property type="protein sequence ID" value="AFQ43356.1"/>
    <property type="molecule type" value="Genomic_DNA"/>
</dbReference>
<feature type="transmembrane region" description="Helical" evidence="1">
    <location>
        <begin position="24"/>
        <end position="51"/>
    </location>
</feature>
<organism evidence="2 3">
    <name type="scientific">Desulfosporosinus meridiei (strain ATCC BAA-275 / DSM 13257 / KCTC 12902 / NCIMB 13706 / S10)</name>
    <dbReference type="NCBI Taxonomy" id="768704"/>
    <lineage>
        <taxon>Bacteria</taxon>
        <taxon>Bacillati</taxon>
        <taxon>Bacillota</taxon>
        <taxon>Clostridia</taxon>
        <taxon>Eubacteriales</taxon>
        <taxon>Desulfitobacteriaceae</taxon>
        <taxon>Desulfosporosinus</taxon>
    </lineage>
</organism>
<keyword evidence="1" id="KW-0812">Transmembrane</keyword>
<keyword evidence="1" id="KW-1133">Transmembrane helix</keyword>
<dbReference type="STRING" id="768704.Desmer_1349"/>
<dbReference type="AlphaFoldDB" id="J7IXC8"/>
<name>J7IXC8_DESMD</name>
<evidence type="ECO:0000256" key="1">
    <source>
        <dbReference type="SAM" id="Phobius"/>
    </source>
</evidence>
<accession>J7IXC8</accession>
<feature type="transmembrane region" description="Helical" evidence="1">
    <location>
        <begin position="87"/>
        <end position="109"/>
    </location>
</feature>
<dbReference type="eggNOG" id="COG1835">
    <property type="taxonomic scope" value="Bacteria"/>
</dbReference>
<dbReference type="KEGG" id="dmi:Desmer_1349"/>
<dbReference type="Proteomes" id="UP000005262">
    <property type="component" value="Chromosome"/>
</dbReference>
<feature type="transmembrane region" description="Helical" evidence="1">
    <location>
        <begin position="121"/>
        <end position="144"/>
    </location>
</feature>
<sequence length="224" mass="25279">MNKALSFIRLDFITVKPYLTLKNLIIFIVVALIMIINSGVSAAAIGILMVYSSLYVTYPFAVGEKNGIDALYTTLSIKRSTVVLGRYLFALVVDICSGLFAYILSFALFTVLQEGFNAWESLLITLVMFLVYSVLQAIQLPIFFKLGYTKAKFFSYLPFVGFPLVILVLTKFLKDTFSIEQVADFFEWFAANPLIAVLFGAILWLGLMVISYQTSLAYYDKREF</sequence>